<evidence type="ECO:0000256" key="1">
    <source>
        <dbReference type="SAM" id="Phobius"/>
    </source>
</evidence>
<dbReference type="EMBL" id="FNQN01000014">
    <property type="protein sequence ID" value="SEA82092.1"/>
    <property type="molecule type" value="Genomic_DNA"/>
</dbReference>
<keyword evidence="1" id="KW-0472">Membrane</keyword>
<dbReference type="RefSeq" id="WP_092350891.1">
    <property type="nucleotide sequence ID" value="NZ_FNQN01000014.1"/>
</dbReference>
<keyword evidence="3" id="KW-1185">Reference proteome</keyword>
<sequence length="189" mass="21841">MKEILNLALVFFLSSYWLIVPIVFLVVMLFLLGTRKTNKGRWMIATVTLIGVVLMAWYGFGRVAYYDWQVKRLCAIDGGVKVYETVQLPTEKYNKYANKNWILPNKAKAKPSDEYFYEREIVYYHRDNPQVTRQLTRIIRRSDGKVLGEYIRYGRGGGDLPGLWEGSSFSCADIVRPPSFATSIFKEGK</sequence>
<reference evidence="2 3" key="1">
    <citation type="submission" date="2016-10" db="EMBL/GenBank/DDBJ databases">
        <authorList>
            <person name="de Groot N.N."/>
        </authorList>
    </citation>
    <scope>NUCLEOTIDE SEQUENCE [LARGE SCALE GENOMIC DNA]</scope>
    <source>
        <strain evidence="2 3">DSM 7343</strain>
    </source>
</reference>
<keyword evidence="1" id="KW-0812">Transmembrane</keyword>
<dbReference type="Proteomes" id="UP000199409">
    <property type="component" value="Unassembled WGS sequence"/>
</dbReference>
<dbReference type="OrthoDB" id="8547510at2"/>
<feature type="transmembrane region" description="Helical" evidence="1">
    <location>
        <begin position="42"/>
        <end position="60"/>
    </location>
</feature>
<gene>
    <name evidence="2" type="ORF">SAMN05660420_03306</name>
</gene>
<evidence type="ECO:0000313" key="3">
    <source>
        <dbReference type="Proteomes" id="UP000199409"/>
    </source>
</evidence>
<keyword evidence="1" id="KW-1133">Transmembrane helix</keyword>
<name>A0A1H4ECT1_9BACT</name>
<organism evidence="2 3">
    <name type="scientific">Desulfuromusa kysingii</name>
    <dbReference type="NCBI Taxonomy" id="37625"/>
    <lineage>
        <taxon>Bacteria</taxon>
        <taxon>Pseudomonadati</taxon>
        <taxon>Thermodesulfobacteriota</taxon>
        <taxon>Desulfuromonadia</taxon>
        <taxon>Desulfuromonadales</taxon>
        <taxon>Geopsychrobacteraceae</taxon>
        <taxon>Desulfuromusa</taxon>
    </lineage>
</organism>
<accession>A0A1H4ECT1</accession>
<proteinExistence type="predicted"/>
<protein>
    <submittedName>
        <fullName evidence="2">Uncharacterized protein</fullName>
    </submittedName>
</protein>
<feature type="transmembrane region" description="Helical" evidence="1">
    <location>
        <begin position="6"/>
        <end position="30"/>
    </location>
</feature>
<dbReference type="AlphaFoldDB" id="A0A1H4ECT1"/>
<evidence type="ECO:0000313" key="2">
    <source>
        <dbReference type="EMBL" id="SEA82092.1"/>
    </source>
</evidence>
<dbReference type="STRING" id="37625.SAMN05660420_03306"/>